<keyword evidence="10" id="KW-1185">Reference proteome</keyword>
<evidence type="ECO:0000256" key="5">
    <source>
        <dbReference type="ARBA" id="ARBA00022989"/>
    </source>
</evidence>
<dbReference type="InterPro" id="IPR000326">
    <property type="entry name" value="PAP2/HPO"/>
</dbReference>
<dbReference type="SMART" id="SM00014">
    <property type="entry name" value="acidPPc"/>
    <property type="match status" value="1"/>
</dbReference>
<feature type="transmembrane region" description="Helical" evidence="7">
    <location>
        <begin position="163"/>
        <end position="181"/>
    </location>
</feature>
<evidence type="ECO:0000256" key="4">
    <source>
        <dbReference type="ARBA" id="ARBA00022801"/>
    </source>
</evidence>
<feature type="transmembrane region" description="Helical" evidence="7">
    <location>
        <begin position="139"/>
        <end position="157"/>
    </location>
</feature>
<evidence type="ECO:0000259" key="8">
    <source>
        <dbReference type="SMART" id="SM00014"/>
    </source>
</evidence>
<dbReference type="RefSeq" id="WP_344149466.1">
    <property type="nucleotide sequence ID" value="NZ_BAAAQR010000003.1"/>
</dbReference>
<keyword evidence="2" id="KW-1003">Cell membrane</keyword>
<proteinExistence type="predicted"/>
<evidence type="ECO:0000256" key="2">
    <source>
        <dbReference type="ARBA" id="ARBA00022475"/>
    </source>
</evidence>
<sequence>MHTSTMETAGQLPFDRSWFLHVNSFARSTPWLHAPARVWAEYGVVVFAALLLWSWWSARGRRDPKAVAAALWAPLGTVLAVGLNQLVGGAVDEARPYAVLPHVLVLVSRTSDFSFPSDHAVMAGSVAAGIFVANRRLGVVAAVAALAMCATRVYVGAHFPGDVIAGALFGALVTLAGWLLVHRVLVRLVEALAGTPLRIFVSAGPATAPGQLESP</sequence>
<gene>
    <name evidence="9" type="ORF">GCM10009844_13930</name>
</gene>
<dbReference type="SUPFAM" id="SSF48317">
    <property type="entry name" value="Acid phosphatase/Vanadium-dependent haloperoxidase"/>
    <property type="match status" value="1"/>
</dbReference>
<feature type="transmembrane region" description="Helical" evidence="7">
    <location>
        <begin position="39"/>
        <end position="56"/>
    </location>
</feature>
<evidence type="ECO:0000313" key="9">
    <source>
        <dbReference type="EMBL" id="GAA2142597.1"/>
    </source>
</evidence>
<organism evidence="9 10">
    <name type="scientific">Nocardioides koreensis</name>
    <dbReference type="NCBI Taxonomy" id="433651"/>
    <lineage>
        <taxon>Bacteria</taxon>
        <taxon>Bacillati</taxon>
        <taxon>Actinomycetota</taxon>
        <taxon>Actinomycetes</taxon>
        <taxon>Propionibacteriales</taxon>
        <taxon>Nocardioidaceae</taxon>
        <taxon>Nocardioides</taxon>
    </lineage>
</organism>
<dbReference type="InterPro" id="IPR036938">
    <property type="entry name" value="PAP2/HPO_sf"/>
</dbReference>
<dbReference type="Gene3D" id="1.20.144.10">
    <property type="entry name" value="Phosphatidic acid phosphatase type 2/haloperoxidase"/>
    <property type="match status" value="1"/>
</dbReference>
<dbReference type="Proteomes" id="UP001501771">
    <property type="component" value="Unassembled WGS sequence"/>
</dbReference>
<dbReference type="EMBL" id="BAAAQR010000003">
    <property type="protein sequence ID" value="GAA2142597.1"/>
    <property type="molecule type" value="Genomic_DNA"/>
</dbReference>
<evidence type="ECO:0000256" key="6">
    <source>
        <dbReference type="ARBA" id="ARBA00023136"/>
    </source>
</evidence>
<evidence type="ECO:0000256" key="3">
    <source>
        <dbReference type="ARBA" id="ARBA00022692"/>
    </source>
</evidence>
<feature type="domain" description="Phosphatidic acid phosphatase type 2/haloperoxidase" evidence="8">
    <location>
        <begin position="75"/>
        <end position="178"/>
    </location>
</feature>
<comment type="caution">
    <text evidence="9">The sequence shown here is derived from an EMBL/GenBank/DDBJ whole genome shotgun (WGS) entry which is preliminary data.</text>
</comment>
<evidence type="ECO:0000256" key="7">
    <source>
        <dbReference type="SAM" id="Phobius"/>
    </source>
</evidence>
<reference evidence="9 10" key="1">
    <citation type="journal article" date="2019" name="Int. J. Syst. Evol. Microbiol.">
        <title>The Global Catalogue of Microorganisms (GCM) 10K type strain sequencing project: providing services to taxonomists for standard genome sequencing and annotation.</title>
        <authorList>
            <consortium name="The Broad Institute Genomics Platform"/>
            <consortium name="The Broad Institute Genome Sequencing Center for Infectious Disease"/>
            <person name="Wu L."/>
            <person name="Ma J."/>
        </authorList>
    </citation>
    <scope>NUCLEOTIDE SEQUENCE [LARGE SCALE GENOMIC DNA]</scope>
    <source>
        <strain evidence="9 10">JCM 16022</strain>
    </source>
</reference>
<dbReference type="PANTHER" id="PTHR14969">
    <property type="entry name" value="SPHINGOSINE-1-PHOSPHATE PHOSPHOHYDROLASE"/>
    <property type="match status" value="1"/>
</dbReference>
<dbReference type="PANTHER" id="PTHR14969:SF62">
    <property type="entry name" value="DECAPRENYLPHOSPHORYL-5-PHOSPHORIBOSE PHOSPHATASE RV3807C-RELATED"/>
    <property type="match status" value="1"/>
</dbReference>
<dbReference type="Pfam" id="PF01569">
    <property type="entry name" value="PAP2"/>
    <property type="match status" value="1"/>
</dbReference>
<evidence type="ECO:0000313" key="10">
    <source>
        <dbReference type="Proteomes" id="UP001501771"/>
    </source>
</evidence>
<comment type="subcellular location">
    <subcellularLocation>
        <location evidence="1">Cell membrane</location>
        <topology evidence="1">Multi-pass membrane protein</topology>
    </subcellularLocation>
</comment>
<accession>A0ABN2ZI47</accession>
<name>A0ABN2ZI47_9ACTN</name>
<protein>
    <submittedName>
        <fullName evidence="9">Phosphatase PAP2 family protein</fullName>
    </submittedName>
</protein>
<keyword evidence="6 7" id="KW-0472">Membrane</keyword>
<keyword evidence="3 7" id="KW-0812">Transmembrane</keyword>
<keyword evidence="5 7" id="KW-1133">Transmembrane helix</keyword>
<keyword evidence="4" id="KW-0378">Hydrolase</keyword>
<evidence type="ECO:0000256" key="1">
    <source>
        <dbReference type="ARBA" id="ARBA00004651"/>
    </source>
</evidence>